<feature type="transmembrane region" description="Helical" evidence="6">
    <location>
        <begin position="629"/>
        <end position="652"/>
    </location>
</feature>
<sequence>MKAFSSLKSELLGIIHNRKLLIAIIGVMTIPLLYSGTFLWAFWNPYGHVDRMPVAVVNHDKGAVYNGDKLEIGNDLVEKLKDKKSFNWKFVSEKQANIGLEKQDYYIKIEIPKDFSKNATTLQSNHPKKLDLIYTPNEGTNYLSSKIGDSAIEKIKEEVAGAVTETYAESMFDQIKDVAKGLKKASDGAKDLHKGINTAKDGAGELNSGIGSAKNGAAKLTNGAVSVNSGANKIEQNLQILAKNSLTFSQGVQSASSGSKDLQSGLQQFDAGLSQMQDGNDQLLNGAKKSQAGAKQLSDGLDSAASNIPDLQKGSQQLADGATKLSSSMEKWKAGAEDAKTGSADVSTGLQQTIDFVAQMEEQTNDPVEKAKLEGLKGNLKKLSEGNQKVTSGIGALSENTTLLKQASDQLAAGAGKLNNGQNQLAEGVNQLSAGAKQLEAGQNQLAKGLGTFGDKLDEAKKGFSQITDGSSNLSSGLNELAAGSTKLQDGTNKLAEGSKQLSEGTGQLYDGTKSLNSGMFKLASGSNDLTGGMEKLADGSKELKNKLQDGAKDASDVKANNSVYNMFAKPVKLKEDRMNHVPDYGTGFTPYFLSLSLFVGALMLSIIFPMFEPARKPKSGFSWFAGKLGILLIIGVGQALLADIVLLAGLGLEVKSVPFFIMMSIFTSWTFLAIIQFLVTVLDNPGRFLAVIILILQLTSSAGTYPIELVPRILQKINHFLPMTYSIAGFRAIISTGDFSFMWENIEFISIFFIAFLAATLTFFVVKFKRQNVQHQEA</sequence>
<feature type="transmembrane region" description="Helical" evidence="6">
    <location>
        <begin position="689"/>
        <end position="708"/>
    </location>
</feature>
<dbReference type="Pfam" id="PF12698">
    <property type="entry name" value="ABC2_membrane_3"/>
    <property type="match status" value="2"/>
</dbReference>
<evidence type="ECO:0000256" key="5">
    <source>
        <dbReference type="SAM" id="MobiDB-lite"/>
    </source>
</evidence>
<dbReference type="EMBL" id="JAVGVR010000001">
    <property type="protein sequence ID" value="MDQ6595504.1"/>
    <property type="molecule type" value="Genomic_DNA"/>
</dbReference>
<keyword evidence="4 6" id="KW-0472">Membrane</keyword>
<dbReference type="RefSeq" id="WP_133339320.1">
    <property type="nucleotide sequence ID" value="NZ_JAVGVR010000001.1"/>
</dbReference>
<feature type="transmembrane region" description="Helical" evidence="6">
    <location>
        <begin position="589"/>
        <end position="609"/>
    </location>
</feature>
<feature type="transmembrane region" description="Helical" evidence="6">
    <location>
        <begin position="20"/>
        <end position="43"/>
    </location>
</feature>
<evidence type="ECO:0000313" key="11">
    <source>
        <dbReference type="Proteomes" id="UP001178888"/>
    </source>
</evidence>
<protein>
    <submittedName>
        <fullName evidence="9">YhgE/Pip domain-containing protein</fullName>
    </submittedName>
</protein>
<name>A0A4V6PMC2_9BACI</name>
<dbReference type="PANTHER" id="PTHR43077">
    <property type="entry name" value="TRANSPORT PERMEASE YVFS-RELATED"/>
    <property type="match status" value="1"/>
</dbReference>
<reference evidence="8" key="2">
    <citation type="submission" date="2023-08" db="EMBL/GenBank/DDBJ databases">
        <title>Nitrogen cycling bacteria in agricultural field soils.</title>
        <authorList>
            <person name="Jang J."/>
        </authorList>
    </citation>
    <scope>NUCLEOTIDE SEQUENCE</scope>
    <source>
        <strain evidence="8">PS3-36</strain>
    </source>
</reference>
<dbReference type="Gene3D" id="1.10.287.950">
    <property type="entry name" value="Methyl-accepting chemotaxis protein"/>
    <property type="match status" value="3"/>
</dbReference>
<reference evidence="9 10" key="1">
    <citation type="submission" date="2019-03" db="EMBL/GenBank/DDBJ databases">
        <title>Bacillus niacini sp. nov. a Nicotinate-Metabolizing Mesophile Isolated from Soil.</title>
        <authorList>
            <person name="Zhang G."/>
        </authorList>
    </citation>
    <scope>NUCLEOTIDE SEQUENCE [LARGE SCALE GENOMIC DNA]</scope>
    <source>
        <strain evidence="9 10">WN066</strain>
    </source>
</reference>
<comment type="caution">
    <text evidence="9">The sequence shown here is derived from an EMBL/GenBank/DDBJ whole genome shotgun (WGS) entry which is preliminary data.</text>
</comment>
<evidence type="ECO:0000256" key="3">
    <source>
        <dbReference type="ARBA" id="ARBA00022989"/>
    </source>
</evidence>
<feature type="region of interest" description="Disordered" evidence="5">
    <location>
        <begin position="288"/>
        <end position="308"/>
    </location>
</feature>
<proteinExistence type="predicted"/>
<gene>
    <name evidence="9" type="ORF">E2K98_25960</name>
    <name evidence="8" type="ORF">RCG21_03570</name>
</gene>
<evidence type="ECO:0000256" key="4">
    <source>
        <dbReference type="ARBA" id="ARBA00023136"/>
    </source>
</evidence>
<evidence type="ECO:0000313" key="8">
    <source>
        <dbReference type="EMBL" id="MDQ6595504.1"/>
    </source>
</evidence>
<keyword evidence="2 6" id="KW-0812">Transmembrane</keyword>
<dbReference type="NCBIfam" id="TIGR03062">
    <property type="entry name" value="pip_yhgE_Cterm"/>
    <property type="match status" value="1"/>
</dbReference>
<feature type="transmembrane region" description="Helical" evidence="6">
    <location>
        <begin position="658"/>
        <end position="682"/>
    </location>
</feature>
<evidence type="ECO:0000259" key="7">
    <source>
        <dbReference type="Pfam" id="PF12698"/>
    </source>
</evidence>
<feature type="domain" description="ABC-2 type transporter transmembrane" evidence="7">
    <location>
        <begin position="27"/>
        <end position="161"/>
    </location>
</feature>
<feature type="domain" description="ABC-2 type transporter transmembrane" evidence="7">
    <location>
        <begin position="538"/>
        <end position="762"/>
    </location>
</feature>
<evidence type="ECO:0000313" key="10">
    <source>
        <dbReference type="Proteomes" id="UP000295132"/>
    </source>
</evidence>
<dbReference type="EMBL" id="SMYO01000020">
    <property type="protein sequence ID" value="TDK57212.1"/>
    <property type="molecule type" value="Genomic_DNA"/>
</dbReference>
<comment type="subcellular location">
    <subcellularLocation>
        <location evidence="1">Membrane</location>
        <topology evidence="1">Multi-pass membrane protein</topology>
    </subcellularLocation>
</comment>
<accession>A0A4V6PMC2</accession>
<dbReference type="GO" id="GO:0140359">
    <property type="term" value="F:ABC-type transporter activity"/>
    <property type="evidence" value="ECO:0007669"/>
    <property type="project" value="InterPro"/>
</dbReference>
<dbReference type="AlphaFoldDB" id="A0A4V6PMC2"/>
<dbReference type="Proteomes" id="UP001178888">
    <property type="component" value="Unassembled WGS sequence"/>
</dbReference>
<dbReference type="Proteomes" id="UP000295132">
    <property type="component" value="Unassembled WGS sequence"/>
</dbReference>
<dbReference type="InterPro" id="IPR023908">
    <property type="entry name" value="xxxLxxG_rpt"/>
</dbReference>
<evidence type="ECO:0000256" key="2">
    <source>
        <dbReference type="ARBA" id="ARBA00022692"/>
    </source>
</evidence>
<dbReference type="GO" id="GO:0016020">
    <property type="term" value="C:membrane"/>
    <property type="evidence" value="ECO:0007669"/>
    <property type="project" value="UniProtKB-SubCell"/>
</dbReference>
<dbReference type="InterPro" id="IPR051328">
    <property type="entry name" value="T7SS_ABC-Transporter"/>
</dbReference>
<organism evidence="9 10">
    <name type="scientific">Bacillus salipaludis</name>
    <dbReference type="NCBI Taxonomy" id="2547811"/>
    <lineage>
        <taxon>Bacteria</taxon>
        <taxon>Bacillati</taxon>
        <taxon>Bacillota</taxon>
        <taxon>Bacilli</taxon>
        <taxon>Bacillales</taxon>
        <taxon>Bacillaceae</taxon>
        <taxon>Bacillus</taxon>
    </lineage>
</organism>
<dbReference type="PANTHER" id="PTHR43077:SF5">
    <property type="entry name" value="PHAGE INFECTION PROTEIN"/>
    <property type="match status" value="1"/>
</dbReference>
<dbReference type="InterPro" id="IPR013525">
    <property type="entry name" value="ABC2_TM"/>
</dbReference>
<dbReference type="Gene3D" id="3.40.1710.10">
    <property type="entry name" value="abc type-2 transporter like domain"/>
    <property type="match status" value="1"/>
</dbReference>
<dbReference type="NCBIfam" id="TIGR03061">
    <property type="entry name" value="pip_yhgE_Nterm"/>
    <property type="match status" value="1"/>
</dbReference>
<evidence type="ECO:0000256" key="1">
    <source>
        <dbReference type="ARBA" id="ARBA00004141"/>
    </source>
</evidence>
<keyword evidence="11" id="KW-1185">Reference proteome</keyword>
<dbReference type="SUPFAM" id="SSF58104">
    <property type="entry name" value="Methyl-accepting chemotaxis protein (MCP) signaling domain"/>
    <property type="match status" value="1"/>
</dbReference>
<dbReference type="InterPro" id="IPR017500">
    <property type="entry name" value="Phage_infect_YhgE_N"/>
</dbReference>
<dbReference type="NCBIfam" id="TIGR03057">
    <property type="entry name" value="xxxLxxG_by_4"/>
    <property type="match status" value="7"/>
</dbReference>
<evidence type="ECO:0000256" key="6">
    <source>
        <dbReference type="SAM" id="Phobius"/>
    </source>
</evidence>
<keyword evidence="3 6" id="KW-1133">Transmembrane helix</keyword>
<dbReference type="InterPro" id="IPR017501">
    <property type="entry name" value="Phage_infect_YhgE_C"/>
</dbReference>
<feature type="transmembrane region" description="Helical" evidence="6">
    <location>
        <begin position="749"/>
        <end position="767"/>
    </location>
</feature>
<evidence type="ECO:0000313" key="9">
    <source>
        <dbReference type="EMBL" id="TDK57212.1"/>
    </source>
</evidence>